<dbReference type="Gene3D" id="1.25.40.80">
    <property type="match status" value="1"/>
</dbReference>
<dbReference type="AlphaFoldDB" id="A0A1I3ZB57"/>
<dbReference type="InterPro" id="IPR007357">
    <property type="entry name" value="PhrB-like"/>
</dbReference>
<organism evidence="2 3">
    <name type="scientific">Falsiroseomonas stagni DSM 19981</name>
    <dbReference type="NCBI Taxonomy" id="1123062"/>
    <lineage>
        <taxon>Bacteria</taxon>
        <taxon>Pseudomonadati</taxon>
        <taxon>Pseudomonadota</taxon>
        <taxon>Alphaproteobacteria</taxon>
        <taxon>Acetobacterales</taxon>
        <taxon>Roseomonadaceae</taxon>
        <taxon>Falsiroseomonas</taxon>
    </lineage>
</organism>
<sequence>MTTLRVVLGDQCSRGLSALAGIDPARDLVLMAEVRSECTYVKHHKQKIALVLSAMRHFADALRAEGLRVAYSRLDDPANTQSLAGEVARIARESGATRIIVTQPGEWRVLEDMRGWEALTGLPVEIREDGRFLCSMARFRAWAGEKKQLRMEFFYREMRRATGLLMEAPDEPTGGAWNFDAENRKPLDPGVKPPRPRRFAPDDTTRDVMALVEREFADHFGTLDAFAWPVTAGEARQALDDFVAHRLARFGDYQDAMAEGEPTLFHALVGAALNCGLLDPMEACRAAEAAYRQGRAPLNAVEGFIRQILGWREYVRGIYWLRMPAYRDTNALGATRPLPWFYWSGETRMACMRAAITQTRDLAYAHHIQRLMVTGNFALLAGIDPAEVNEWYMVVYADAYEWVELPNTHGMALHADGGVMASKPYAASGAYINRMSDHCRGCAYDVKKATGQKGDKRGACPFNFLYWDFISRHAERFGRNPRMAMPVRTLAKMAPEKVAAMKQEAAAFLAGLEAGAATENPGASARQGSLDIPPPPTAPSRAPRRRAPGPG</sequence>
<dbReference type="OrthoDB" id="5288100at2"/>
<dbReference type="Pfam" id="PF04244">
    <property type="entry name" value="DPRP"/>
    <property type="match status" value="1"/>
</dbReference>
<feature type="compositionally biased region" description="Basic residues" evidence="1">
    <location>
        <begin position="542"/>
        <end position="551"/>
    </location>
</feature>
<dbReference type="PANTHER" id="PTHR38657">
    <property type="entry name" value="SLR1343 PROTEIN"/>
    <property type="match status" value="1"/>
</dbReference>
<evidence type="ECO:0000256" key="1">
    <source>
        <dbReference type="SAM" id="MobiDB-lite"/>
    </source>
</evidence>
<dbReference type="Gene3D" id="1.10.579.10">
    <property type="entry name" value="DNA Cyclobutane Dipyrimidine Photolyase, subunit A, domain 3"/>
    <property type="match status" value="1"/>
</dbReference>
<dbReference type="SUPFAM" id="SSF48173">
    <property type="entry name" value="Cryptochrome/photolyase FAD-binding domain"/>
    <property type="match status" value="1"/>
</dbReference>
<dbReference type="EMBL" id="FOSQ01000002">
    <property type="protein sequence ID" value="SFK40876.1"/>
    <property type="molecule type" value="Genomic_DNA"/>
</dbReference>
<dbReference type="PANTHER" id="PTHR38657:SF1">
    <property type="entry name" value="SLR1343 PROTEIN"/>
    <property type="match status" value="1"/>
</dbReference>
<dbReference type="GO" id="GO:0016829">
    <property type="term" value="F:lyase activity"/>
    <property type="evidence" value="ECO:0007669"/>
    <property type="project" value="UniProtKB-KW"/>
</dbReference>
<dbReference type="STRING" id="1123062.SAMN02745775_102330"/>
<dbReference type="InterPro" id="IPR052551">
    <property type="entry name" value="UV-DNA_repair_photolyase"/>
</dbReference>
<gene>
    <name evidence="2" type="ORF">SAMN02745775_102330</name>
</gene>
<feature type="region of interest" description="Disordered" evidence="1">
    <location>
        <begin position="175"/>
        <end position="202"/>
    </location>
</feature>
<reference evidence="2 3" key="1">
    <citation type="submission" date="2016-10" db="EMBL/GenBank/DDBJ databases">
        <authorList>
            <person name="de Groot N.N."/>
        </authorList>
    </citation>
    <scope>NUCLEOTIDE SEQUENCE [LARGE SCALE GENOMIC DNA]</scope>
    <source>
        <strain evidence="2 3">DSM 19981</strain>
    </source>
</reference>
<dbReference type="InterPro" id="IPR036134">
    <property type="entry name" value="Crypto/Photolyase_FAD-like_sf"/>
</dbReference>
<dbReference type="RefSeq" id="WP_092958330.1">
    <property type="nucleotide sequence ID" value="NZ_FOSQ01000002.1"/>
</dbReference>
<name>A0A1I3ZB57_9PROT</name>
<protein>
    <submittedName>
        <fullName evidence="2">Deoxyribodipyrimidine photolyase-related protein</fullName>
    </submittedName>
</protein>
<evidence type="ECO:0000313" key="3">
    <source>
        <dbReference type="Proteomes" id="UP000199473"/>
    </source>
</evidence>
<evidence type="ECO:0000313" key="2">
    <source>
        <dbReference type="EMBL" id="SFK40876.1"/>
    </source>
</evidence>
<dbReference type="Gene3D" id="3.40.50.620">
    <property type="entry name" value="HUPs"/>
    <property type="match status" value="1"/>
</dbReference>
<proteinExistence type="predicted"/>
<dbReference type="Gene3D" id="1.10.10.1710">
    <property type="entry name" value="Deoxyribodipyrimidine photolyase-related"/>
    <property type="match status" value="1"/>
</dbReference>
<keyword evidence="3" id="KW-1185">Reference proteome</keyword>
<accession>A0A1I3ZB57</accession>
<feature type="region of interest" description="Disordered" evidence="1">
    <location>
        <begin position="518"/>
        <end position="551"/>
    </location>
</feature>
<dbReference type="InterPro" id="IPR014729">
    <property type="entry name" value="Rossmann-like_a/b/a_fold"/>
</dbReference>
<dbReference type="Proteomes" id="UP000199473">
    <property type="component" value="Unassembled WGS sequence"/>
</dbReference>
<keyword evidence="2" id="KW-0456">Lyase</keyword>